<dbReference type="PROSITE" id="PS50234">
    <property type="entry name" value="VWFA"/>
    <property type="match status" value="1"/>
</dbReference>
<dbReference type="Pfam" id="PF12450">
    <property type="entry name" value="vWF_A"/>
    <property type="match status" value="1"/>
</dbReference>
<gene>
    <name evidence="4" type="ORF">GCM10017559_64620</name>
</gene>
<dbReference type="PROSITE" id="PS51257">
    <property type="entry name" value="PROKAR_LIPOPROTEIN"/>
    <property type="match status" value="1"/>
</dbReference>
<dbReference type="RefSeq" id="WP_344902749.1">
    <property type="nucleotide sequence ID" value="NZ_BAAAWD010000018.1"/>
</dbReference>
<organism evidence="4 5">
    <name type="scientific">Streptosporangium longisporum</name>
    <dbReference type="NCBI Taxonomy" id="46187"/>
    <lineage>
        <taxon>Bacteria</taxon>
        <taxon>Bacillati</taxon>
        <taxon>Actinomycetota</taxon>
        <taxon>Actinomycetes</taxon>
        <taxon>Streptosporangiales</taxon>
        <taxon>Streptosporangiaceae</taxon>
        <taxon>Streptosporangium</taxon>
    </lineage>
</organism>
<dbReference type="InterPro" id="IPR002035">
    <property type="entry name" value="VWF_A"/>
</dbReference>
<dbReference type="InterPro" id="IPR022156">
    <property type="entry name" value="Uncharacterised_YfbK_N"/>
</dbReference>
<accession>A0ABP6L5B3</accession>
<dbReference type="InterPro" id="IPR051266">
    <property type="entry name" value="CLCR"/>
</dbReference>
<feature type="domain" description="VWFA" evidence="3">
    <location>
        <begin position="191"/>
        <end position="368"/>
    </location>
</feature>
<evidence type="ECO:0000313" key="5">
    <source>
        <dbReference type="Proteomes" id="UP001499930"/>
    </source>
</evidence>
<feature type="chain" id="PRO_5046576374" evidence="2">
    <location>
        <begin position="23"/>
        <end position="532"/>
    </location>
</feature>
<feature type="signal peptide" evidence="2">
    <location>
        <begin position="1"/>
        <end position="22"/>
    </location>
</feature>
<dbReference type="EMBL" id="BAAAWD010000018">
    <property type="protein sequence ID" value="GAA3029158.1"/>
    <property type="molecule type" value="Genomic_DNA"/>
</dbReference>
<dbReference type="PANTHER" id="PTHR10579">
    <property type="entry name" value="CALCIUM-ACTIVATED CHLORIDE CHANNEL REGULATOR"/>
    <property type="match status" value="1"/>
</dbReference>
<dbReference type="PANTHER" id="PTHR10579:SF43">
    <property type="entry name" value="ZINC FINGER (C3HC4-TYPE RING FINGER) FAMILY PROTEIN"/>
    <property type="match status" value="1"/>
</dbReference>
<dbReference type="Pfam" id="PF00092">
    <property type="entry name" value="VWA"/>
    <property type="match status" value="1"/>
</dbReference>
<evidence type="ECO:0000313" key="4">
    <source>
        <dbReference type="EMBL" id="GAA3029158.1"/>
    </source>
</evidence>
<protein>
    <submittedName>
        <fullName evidence="4">VWA domain-containing protein</fullName>
    </submittedName>
</protein>
<dbReference type="InterPro" id="IPR021908">
    <property type="entry name" value="YfbK_C"/>
</dbReference>
<dbReference type="InterPro" id="IPR036465">
    <property type="entry name" value="vWFA_dom_sf"/>
</dbReference>
<keyword evidence="2" id="KW-0732">Signal</keyword>
<dbReference type="Proteomes" id="UP001499930">
    <property type="component" value="Unassembled WGS sequence"/>
</dbReference>
<feature type="region of interest" description="Disordered" evidence="1">
    <location>
        <begin position="24"/>
        <end position="99"/>
    </location>
</feature>
<evidence type="ECO:0000256" key="2">
    <source>
        <dbReference type="SAM" id="SignalP"/>
    </source>
</evidence>
<name>A0ABP6L5B3_9ACTN</name>
<proteinExistence type="predicted"/>
<dbReference type="SMART" id="SM00327">
    <property type="entry name" value="VWA"/>
    <property type="match status" value="1"/>
</dbReference>
<dbReference type="Pfam" id="PF12034">
    <property type="entry name" value="YfbK_C"/>
    <property type="match status" value="1"/>
</dbReference>
<reference evidence="5" key="1">
    <citation type="journal article" date="2019" name="Int. J. Syst. Evol. Microbiol.">
        <title>The Global Catalogue of Microorganisms (GCM) 10K type strain sequencing project: providing services to taxonomists for standard genome sequencing and annotation.</title>
        <authorList>
            <consortium name="The Broad Institute Genomics Platform"/>
            <consortium name="The Broad Institute Genome Sequencing Center for Infectious Disease"/>
            <person name="Wu L."/>
            <person name="Ma J."/>
        </authorList>
    </citation>
    <scope>NUCLEOTIDE SEQUENCE [LARGE SCALE GENOMIC DNA]</scope>
    <source>
        <strain evidence="5">JCM 3106</strain>
    </source>
</reference>
<feature type="compositionally biased region" description="Low complexity" evidence="1">
    <location>
        <begin position="79"/>
        <end position="94"/>
    </location>
</feature>
<sequence length="532" mass="55979">MTYRYRPLATALAVLALLSAAACGGGSEQGSVPMPASGRSGPSEIAPPRGEDDRPASRGRATPRAGEAGKPADAETPKSAESPESTESSAVPEVARSHDTAAEQISTFSLDVDTASYGYSRRLLGEGRWPEAGQVRPEEFVNSFAQDYAEPEDDGFTVHMDGARTPGNGTALLRVGLQTRRTDAESRRPANLTFVVDVSGSMGEPGRLDLVKEALHRLVDQLGPGDRVSVVAFSEAAEVVLPMTPAAEKDRLHAAVDRLAVQQSTNLEAGLTQGYDEAAASFRPAAVNRVVLLSDGLANTGDTTWQGILDRVAQAAGKKVTLLCVGVGRDYGDELMEQLADNGDGAAVYVGSADDARKVFVEQLATNLDLRARDAKAQVVFNPSAVTSYRLIGYENRRIAAGDFRDDAKDGGEIGPGHSVTALYEVRLRDGASGQLATATVRWQDPDTRAPAEASRSLGAGDLAASLWEDAAPRFQVDVVAAGFAEYLRTRERIAGVAPADLASHATRLAASTEDPAVTELARLIGQAVALG</sequence>
<comment type="caution">
    <text evidence="4">The sequence shown here is derived from an EMBL/GenBank/DDBJ whole genome shotgun (WGS) entry which is preliminary data.</text>
</comment>
<dbReference type="Gene3D" id="3.40.50.410">
    <property type="entry name" value="von Willebrand factor, type A domain"/>
    <property type="match status" value="1"/>
</dbReference>
<dbReference type="CDD" id="cd01465">
    <property type="entry name" value="vWA_subgroup"/>
    <property type="match status" value="1"/>
</dbReference>
<evidence type="ECO:0000256" key="1">
    <source>
        <dbReference type="SAM" id="MobiDB-lite"/>
    </source>
</evidence>
<evidence type="ECO:0000259" key="3">
    <source>
        <dbReference type="PROSITE" id="PS50234"/>
    </source>
</evidence>
<dbReference type="SUPFAM" id="SSF53300">
    <property type="entry name" value="vWA-like"/>
    <property type="match status" value="1"/>
</dbReference>
<keyword evidence="5" id="KW-1185">Reference proteome</keyword>